<dbReference type="EMBL" id="BAABAK010000001">
    <property type="protein sequence ID" value="GAA3950315.1"/>
    <property type="molecule type" value="Genomic_DNA"/>
</dbReference>
<dbReference type="Proteomes" id="UP001501081">
    <property type="component" value="Unassembled WGS sequence"/>
</dbReference>
<proteinExistence type="predicted"/>
<evidence type="ECO:0000313" key="2">
    <source>
        <dbReference type="Proteomes" id="UP001501081"/>
    </source>
</evidence>
<comment type="caution">
    <text evidence="1">The sequence shown here is derived from an EMBL/GenBank/DDBJ whole genome shotgun (WGS) entry which is preliminary data.</text>
</comment>
<protein>
    <submittedName>
        <fullName evidence="1">Uncharacterized protein</fullName>
    </submittedName>
</protein>
<sequence length="376" mass="43843">MNFELEYLWNLCTQQSARQQNNKQKQSLIKELMAESERLKKVYLFFSPYQEVSLASFIRFQQHSLARLLSAVETGFEFLKSLQADHQQLMAELQLPGMLDELLDFINYNFPLEFDFNAAISATCLLKEQKSQQALAELIDKKLREKQISLQLRNIILDAVNLSDRADFTYGDLRYIHAISDQILNKLDNLDSEQAIVNLLSAHNFNKPQFFEYLKVRMQADLESAPEISEKYKALLILKKESRQNVSRQTSQYTLLHPPLSESILGYLESERLFLKEMELITTEWVNSGLLDANYKVSLTVRQLAFYIYLNVECGIITEQRAKKIHQYAITHLDTQEKSGISEKSFKNAYYLHHAEDIKKVMEKLAKMLAIARERY</sequence>
<gene>
    <name evidence="1" type="ORF">GCM10022246_01070</name>
</gene>
<keyword evidence="2" id="KW-1185">Reference proteome</keyword>
<accession>A0ABP7NMP0</accession>
<dbReference type="RefSeq" id="WP_344764103.1">
    <property type="nucleotide sequence ID" value="NZ_BAABAK010000001.1"/>
</dbReference>
<evidence type="ECO:0000313" key="1">
    <source>
        <dbReference type="EMBL" id="GAA3950315.1"/>
    </source>
</evidence>
<organism evidence="1 2">
    <name type="scientific">Pedobacter ginsengiterrae</name>
    <dbReference type="NCBI Taxonomy" id="871696"/>
    <lineage>
        <taxon>Bacteria</taxon>
        <taxon>Pseudomonadati</taxon>
        <taxon>Bacteroidota</taxon>
        <taxon>Sphingobacteriia</taxon>
        <taxon>Sphingobacteriales</taxon>
        <taxon>Sphingobacteriaceae</taxon>
        <taxon>Pedobacter</taxon>
    </lineage>
</organism>
<name>A0ABP7NMP0_9SPHI</name>
<reference evidence="2" key="1">
    <citation type="journal article" date="2019" name="Int. J. Syst. Evol. Microbiol.">
        <title>The Global Catalogue of Microorganisms (GCM) 10K type strain sequencing project: providing services to taxonomists for standard genome sequencing and annotation.</title>
        <authorList>
            <consortium name="The Broad Institute Genomics Platform"/>
            <consortium name="The Broad Institute Genome Sequencing Center for Infectious Disease"/>
            <person name="Wu L."/>
            <person name="Ma J."/>
        </authorList>
    </citation>
    <scope>NUCLEOTIDE SEQUENCE [LARGE SCALE GENOMIC DNA]</scope>
    <source>
        <strain evidence="2">JCM 17338</strain>
    </source>
</reference>